<protein>
    <submittedName>
        <fullName evidence="2 3">Uncharacterized protein</fullName>
    </submittedName>
</protein>
<dbReference type="EnsemblPlants" id="Pp3c2_10410V3.4">
    <property type="protein sequence ID" value="Pp3c2_10410V3.4"/>
    <property type="gene ID" value="Pp3c2_10410"/>
</dbReference>
<organism evidence="2">
    <name type="scientific">Physcomitrium patens</name>
    <name type="common">Spreading-leaved earth moss</name>
    <name type="synonym">Physcomitrella patens</name>
    <dbReference type="NCBI Taxonomy" id="3218"/>
    <lineage>
        <taxon>Eukaryota</taxon>
        <taxon>Viridiplantae</taxon>
        <taxon>Streptophyta</taxon>
        <taxon>Embryophyta</taxon>
        <taxon>Bryophyta</taxon>
        <taxon>Bryophytina</taxon>
        <taxon>Bryopsida</taxon>
        <taxon>Funariidae</taxon>
        <taxon>Funariales</taxon>
        <taxon>Funariaceae</taxon>
        <taxon>Physcomitrium</taxon>
    </lineage>
</organism>
<reference evidence="2 4" key="2">
    <citation type="journal article" date="2018" name="Plant J.">
        <title>The Physcomitrella patens chromosome-scale assembly reveals moss genome structure and evolution.</title>
        <authorList>
            <person name="Lang D."/>
            <person name="Ullrich K.K."/>
            <person name="Murat F."/>
            <person name="Fuchs J."/>
            <person name="Jenkins J."/>
            <person name="Haas F.B."/>
            <person name="Piednoel M."/>
            <person name="Gundlach H."/>
            <person name="Van Bel M."/>
            <person name="Meyberg R."/>
            <person name="Vives C."/>
            <person name="Morata J."/>
            <person name="Symeonidi A."/>
            <person name="Hiss M."/>
            <person name="Muchero W."/>
            <person name="Kamisugi Y."/>
            <person name="Saleh O."/>
            <person name="Blanc G."/>
            <person name="Decker E.L."/>
            <person name="van Gessel N."/>
            <person name="Grimwood J."/>
            <person name="Hayes R.D."/>
            <person name="Graham S.W."/>
            <person name="Gunter L.E."/>
            <person name="McDaniel S.F."/>
            <person name="Hoernstein S.N.W."/>
            <person name="Larsson A."/>
            <person name="Li F.W."/>
            <person name="Perroud P.F."/>
            <person name="Phillips J."/>
            <person name="Ranjan P."/>
            <person name="Rokshar D.S."/>
            <person name="Rothfels C.J."/>
            <person name="Schneider L."/>
            <person name="Shu S."/>
            <person name="Stevenson D.W."/>
            <person name="Thummler F."/>
            <person name="Tillich M."/>
            <person name="Villarreal Aguilar J.C."/>
            <person name="Widiez T."/>
            <person name="Wong G.K."/>
            <person name="Wymore A."/>
            <person name="Zhang Y."/>
            <person name="Zimmer A.D."/>
            <person name="Quatrano R.S."/>
            <person name="Mayer K.F.X."/>
            <person name="Goodstein D."/>
            <person name="Casacuberta J.M."/>
            <person name="Vandepoele K."/>
            <person name="Reski R."/>
            <person name="Cuming A.C."/>
            <person name="Tuskan G.A."/>
            <person name="Maumus F."/>
            <person name="Salse J."/>
            <person name="Schmutz J."/>
            <person name="Rensing S.A."/>
        </authorList>
    </citation>
    <scope>NUCLEOTIDE SEQUENCE [LARGE SCALE GENOMIC DNA]</scope>
    <source>
        <strain evidence="3 4">cv. Gransden 2004</strain>
    </source>
</reference>
<feature type="compositionally biased region" description="Low complexity" evidence="1">
    <location>
        <begin position="24"/>
        <end position="39"/>
    </location>
</feature>
<dbReference type="eggNOG" id="ENOG502QUR3">
    <property type="taxonomic scope" value="Eukaryota"/>
</dbReference>
<feature type="compositionally biased region" description="Polar residues" evidence="1">
    <location>
        <begin position="8"/>
        <end position="23"/>
    </location>
</feature>
<dbReference type="EnsemblPlants" id="Pp3c2_10410V3.1">
    <property type="protein sequence ID" value="Pp3c2_10410V3.1"/>
    <property type="gene ID" value="Pp3c2_10410"/>
</dbReference>
<dbReference type="EnsemblPlants" id="Pp3c2_10410V3.3">
    <property type="protein sequence ID" value="Pp3c2_10410V3.3"/>
    <property type="gene ID" value="Pp3c2_10410"/>
</dbReference>
<dbReference type="PaxDb" id="3218-PP1S84_198V6.1"/>
<accession>A9SJC1</accession>
<feature type="region of interest" description="Disordered" evidence="1">
    <location>
        <begin position="1"/>
        <end position="41"/>
    </location>
</feature>
<proteinExistence type="predicted"/>
<dbReference type="GeneID" id="112278718"/>
<keyword evidence="4" id="KW-1185">Reference proteome</keyword>
<sequence length="537" mass="59437">MEVEGTVSKVSDTSTVPSATSPAPNGSTPGTPETSSTLTQKEILRERYLKGVKKRKCAVCGNTARARCPFRACKTCCNKMKNVCEVHANKPKQALTPPALDPHGPQWTGNVNAMPYGSPYVKPPYMSPAAYNAAQAGIAAFRVGHSPPQSRLLAPGQYTAQNARPYMASQSTLEQQELQRLKNLKTAILAANREAQITNTWRTQKMREFLDGELLSEDEAFDRYMFNMALLEEVFLPKTTAPTGLSPHGELLVGGCEALNDEKDVSDTLMVVDGLRLQRGMNATRKEESRSRLKVIIDRSLQALKRGQQEADDFAEEEDCMQRLLYGRRRDLKRFKATTKKGKDCLKRIDLFDSLLQKTSQIHSRADIESCGEMYRQNFGRGLDVLLPHLSRNIQNLLGGQIRDASGVTATLSVAPNRGDISKETSTSMDSQAIPSADECGDDGKAELQNLGKPVLEVEVRGVKEQNSYRIQERSSLQTNWKGVNADASSSTSKAEEWPRLHQGFLAGHGWWKVEVDEQSAQKICQYLISNQAVEAL</sequence>
<dbReference type="HOGENOM" id="CLU_507537_0_0_1"/>
<dbReference type="OMA" id="YSFPKLW"/>
<reference evidence="2 4" key="1">
    <citation type="journal article" date="2008" name="Science">
        <title>The Physcomitrella genome reveals evolutionary insights into the conquest of land by plants.</title>
        <authorList>
            <person name="Rensing S."/>
            <person name="Lang D."/>
            <person name="Zimmer A."/>
            <person name="Terry A."/>
            <person name="Salamov A."/>
            <person name="Shapiro H."/>
            <person name="Nishiyama T."/>
            <person name="Perroud P.-F."/>
            <person name="Lindquist E."/>
            <person name="Kamisugi Y."/>
            <person name="Tanahashi T."/>
            <person name="Sakakibara K."/>
            <person name="Fujita T."/>
            <person name="Oishi K."/>
            <person name="Shin-I T."/>
            <person name="Kuroki Y."/>
            <person name="Toyoda A."/>
            <person name="Suzuki Y."/>
            <person name="Hashimoto A."/>
            <person name="Yamaguchi K."/>
            <person name="Sugano A."/>
            <person name="Kohara Y."/>
            <person name="Fujiyama A."/>
            <person name="Anterola A."/>
            <person name="Aoki S."/>
            <person name="Ashton N."/>
            <person name="Barbazuk W.B."/>
            <person name="Barker E."/>
            <person name="Bennetzen J."/>
            <person name="Bezanilla M."/>
            <person name="Blankenship R."/>
            <person name="Cho S.H."/>
            <person name="Dutcher S."/>
            <person name="Estelle M."/>
            <person name="Fawcett J.A."/>
            <person name="Gundlach H."/>
            <person name="Hanada K."/>
            <person name="Heyl A."/>
            <person name="Hicks K.A."/>
            <person name="Hugh J."/>
            <person name="Lohr M."/>
            <person name="Mayer K."/>
            <person name="Melkozernov A."/>
            <person name="Murata T."/>
            <person name="Nelson D."/>
            <person name="Pils B."/>
            <person name="Prigge M."/>
            <person name="Reiss B."/>
            <person name="Renner T."/>
            <person name="Rombauts S."/>
            <person name="Rushton P."/>
            <person name="Sanderfoot A."/>
            <person name="Schween G."/>
            <person name="Shiu S.-H."/>
            <person name="Stueber K."/>
            <person name="Theodoulou F.L."/>
            <person name="Tu H."/>
            <person name="Van de Peer Y."/>
            <person name="Verrier P.J."/>
            <person name="Waters E."/>
            <person name="Wood A."/>
            <person name="Yang L."/>
            <person name="Cove D."/>
            <person name="Cuming A."/>
            <person name="Hasebe M."/>
            <person name="Lucas S."/>
            <person name="Mishler D.B."/>
            <person name="Reski R."/>
            <person name="Grigoriev I."/>
            <person name="Quatrano R.S."/>
            <person name="Boore J.L."/>
        </authorList>
    </citation>
    <scope>NUCLEOTIDE SEQUENCE [LARGE SCALE GENOMIC DNA]</scope>
    <source>
        <strain evidence="3 4">cv. Gransden 2004</strain>
    </source>
</reference>
<gene>
    <name evidence="3" type="primary">LOC112278718</name>
    <name evidence="2" type="ORF">PHYPA_002490</name>
</gene>
<dbReference type="PANTHER" id="PTHR35696">
    <property type="entry name" value="ELECTRON CARRIER/IRON ION-BINDING PROTEIN"/>
    <property type="match status" value="1"/>
</dbReference>
<dbReference type="Gramene" id="Pp3c2_10410V3.3">
    <property type="protein sequence ID" value="Pp3c2_10410V3.3"/>
    <property type="gene ID" value="Pp3c2_10410"/>
</dbReference>
<dbReference type="EnsemblPlants" id="Pp3c2_10410V3.5">
    <property type="protein sequence ID" value="Pp3c2_10410V3.5"/>
    <property type="gene ID" value="Pp3c2_10410"/>
</dbReference>
<evidence type="ECO:0000313" key="2">
    <source>
        <dbReference type="EMBL" id="PNR59698.1"/>
    </source>
</evidence>
<name>A9SJC1_PHYPA</name>
<dbReference type="Gramene" id="Pp3c2_10410V3.1">
    <property type="protein sequence ID" value="Pp3c2_10410V3.1"/>
    <property type="gene ID" value="Pp3c2_10410"/>
</dbReference>
<evidence type="ECO:0000313" key="3">
    <source>
        <dbReference type="EnsemblPlants" id="Pp3c2_10410V3.1"/>
    </source>
</evidence>
<dbReference type="RefSeq" id="XP_024368143.1">
    <property type="nucleotide sequence ID" value="XM_024512375.2"/>
</dbReference>
<dbReference type="STRING" id="3218.A9SJC1"/>
<dbReference type="EnsemblPlants" id="Pp3c2_10410V3.2">
    <property type="protein sequence ID" value="Pp3c2_10410V3.2"/>
    <property type="gene ID" value="Pp3c2_10410"/>
</dbReference>
<dbReference type="Gramene" id="Pp3c2_10410V3.5">
    <property type="protein sequence ID" value="Pp3c2_10410V3.5"/>
    <property type="gene ID" value="Pp3c2_10410"/>
</dbReference>
<reference evidence="3" key="3">
    <citation type="submission" date="2020-12" db="UniProtKB">
        <authorList>
            <consortium name="EnsemblPlants"/>
        </authorList>
    </citation>
    <scope>IDENTIFICATION</scope>
</reference>
<dbReference type="RefSeq" id="XP_024368145.1">
    <property type="nucleotide sequence ID" value="XM_024512377.2"/>
</dbReference>
<dbReference type="RefSeq" id="XP_024368144.1">
    <property type="nucleotide sequence ID" value="XM_024512376.2"/>
</dbReference>
<dbReference type="Gramene" id="Pp3c2_10410V3.2">
    <property type="protein sequence ID" value="Pp3c2_10410V3.2"/>
    <property type="gene ID" value="Pp3c2_10410"/>
</dbReference>
<dbReference type="Gramene" id="Pp3c2_10410V3.4">
    <property type="protein sequence ID" value="Pp3c2_10410V3.4"/>
    <property type="gene ID" value="Pp3c2_10410"/>
</dbReference>
<dbReference type="Proteomes" id="UP000006727">
    <property type="component" value="Chromosome 2"/>
</dbReference>
<dbReference type="PANTHER" id="PTHR35696:SF1">
    <property type="entry name" value="ELECTRON CARRIER_IRON ION-BINDING PROTEIN"/>
    <property type="match status" value="1"/>
</dbReference>
<dbReference type="OrthoDB" id="1915989at2759"/>
<dbReference type="AlphaFoldDB" id="A9SJC1"/>
<dbReference type="RefSeq" id="XP_024368146.1">
    <property type="nucleotide sequence ID" value="XM_024512378.2"/>
</dbReference>
<evidence type="ECO:0000256" key="1">
    <source>
        <dbReference type="SAM" id="MobiDB-lite"/>
    </source>
</evidence>
<dbReference type="EMBL" id="ABEU02000002">
    <property type="protein sequence ID" value="PNR59698.1"/>
    <property type="molecule type" value="Genomic_DNA"/>
</dbReference>
<evidence type="ECO:0000313" key="4">
    <source>
        <dbReference type="Proteomes" id="UP000006727"/>
    </source>
</evidence>